<evidence type="ECO:0000313" key="11">
    <source>
        <dbReference type="EMBL" id="MBP0614228.1"/>
    </source>
</evidence>
<comment type="similarity">
    <text evidence="2">Belongs to the ABC transporter superfamily.</text>
</comment>
<keyword evidence="7" id="KW-0029">Amino-acid transport</keyword>
<keyword evidence="6 11" id="KW-0067">ATP-binding</keyword>
<evidence type="ECO:0000256" key="7">
    <source>
        <dbReference type="ARBA" id="ARBA00022970"/>
    </source>
</evidence>
<dbReference type="InterPro" id="IPR003593">
    <property type="entry name" value="AAA+_ATPase"/>
</dbReference>
<proteinExistence type="inferred from homology"/>
<comment type="subcellular location">
    <subcellularLocation>
        <location evidence="1">Cell membrane</location>
        <topology evidence="1">Peripheral membrane protein</topology>
    </subcellularLocation>
</comment>
<evidence type="ECO:0000256" key="6">
    <source>
        <dbReference type="ARBA" id="ARBA00022840"/>
    </source>
</evidence>
<dbReference type="InterPro" id="IPR050086">
    <property type="entry name" value="MetN_ABC_transporter-like"/>
</dbReference>
<name>A0ABS4BBU9_9HYPH</name>
<dbReference type="PANTHER" id="PTHR43166:SF9">
    <property type="entry name" value="GLUTAMATE_ASPARTATE IMPORT ATP-BINDING PROTEIN GLTL"/>
    <property type="match status" value="1"/>
</dbReference>
<dbReference type="RefSeq" id="WP_209592649.1">
    <property type="nucleotide sequence ID" value="NZ_JAGJCF010000001.1"/>
</dbReference>
<dbReference type="Pfam" id="PF00005">
    <property type="entry name" value="ABC_tran"/>
    <property type="match status" value="1"/>
</dbReference>
<dbReference type="InterPro" id="IPR003439">
    <property type="entry name" value="ABC_transporter-like_ATP-bd"/>
</dbReference>
<dbReference type="PANTHER" id="PTHR43166">
    <property type="entry name" value="AMINO ACID IMPORT ATP-BINDING PROTEIN"/>
    <property type="match status" value="1"/>
</dbReference>
<evidence type="ECO:0000256" key="2">
    <source>
        <dbReference type="ARBA" id="ARBA00005417"/>
    </source>
</evidence>
<sequence length="282" mass="30123">MSSTAPTRTPHANSPEPHAATAPAVAVKGVGKTFGATEVLKGIDLTVPAGATTCLIGPSGSGKSTLLRCIAFLEEATKGTITIKGDPLGFAEAANGQRTRLSPQNIRSVRSRIGMVFQQFNLWPHMTALGNVCEALVTVRKMKRKEAEERGMAQLSRVGLEHRATHYPSELSGGQQQRVAIARALALDPEILLFDEPTASLDPELTGEVLNVMRDLAGSGMTLLVVTHEIGFAATVGESIAFLDHGRLLLNGTPREVFGEPRHPRLAQFLETYLDRGAATLL</sequence>
<dbReference type="SMART" id="SM00382">
    <property type="entry name" value="AAA"/>
    <property type="match status" value="1"/>
</dbReference>
<protein>
    <submittedName>
        <fullName evidence="11">Amino acid ABC transporter ATP-binding protein</fullName>
    </submittedName>
</protein>
<evidence type="ECO:0000256" key="9">
    <source>
        <dbReference type="SAM" id="MobiDB-lite"/>
    </source>
</evidence>
<dbReference type="GO" id="GO:0005524">
    <property type="term" value="F:ATP binding"/>
    <property type="evidence" value="ECO:0007669"/>
    <property type="project" value="UniProtKB-KW"/>
</dbReference>
<dbReference type="PIRSF" id="PIRSF039085">
    <property type="entry name" value="ABC_ATPase_HisP"/>
    <property type="match status" value="1"/>
</dbReference>
<dbReference type="SUPFAM" id="SSF52540">
    <property type="entry name" value="P-loop containing nucleoside triphosphate hydrolases"/>
    <property type="match status" value="1"/>
</dbReference>
<dbReference type="PROSITE" id="PS50893">
    <property type="entry name" value="ABC_TRANSPORTER_2"/>
    <property type="match status" value="1"/>
</dbReference>
<reference evidence="11 12" key="1">
    <citation type="submission" date="2021-04" db="EMBL/GenBank/DDBJ databases">
        <title>Whole genome sequence of Jiella sp. KSK16Y-1.</title>
        <authorList>
            <person name="Tuo L."/>
        </authorList>
    </citation>
    <scope>NUCLEOTIDE SEQUENCE [LARGE SCALE GENOMIC DNA]</scope>
    <source>
        <strain evidence="11 12">KSK16Y-1</strain>
    </source>
</reference>
<keyword evidence="8" id="KW-0472">Membrane</keyword>
<evidence type="ECO:0000256" key="1">
    <source>
        <dbReference type="ARBA" id="ARBA00004202"/>
    </source>
</evidence>
<feature type="compositionally biased region" description="Polar residues" evidence="9">
    <location>
        <begin position="1"/>
        <end position="12"/>
    </location>
</feature>
<dbReference type="EMBL" id="JAGJCF010000001">
    <property type="protein sequence ID" value="MBP0614228.1"/>
    <property type="molecule type" value="Genomic_DNA"/>
</dbReference>
<dbReference type="Gene3D" id="3.40.50.300">
    <property type="entry name" value="P-loop containing nucleotide triphosphate hydrolases"/>
    <property type="match status" value="1"/>
</dbReference>
<dbReference type="Proteomes" id="UP000678276">
    <property type="component" value="Unassembled WGS sequence"/>
</dbReference>
<keyword evidence="5" id="KW-0547">Nucleotide-binding</keyword>
<dbReference type="PROSITE" id="PS00211">
    <property type="entry name" value="ABC_TRANSPORTER_1"/>
    <property type="match status" value="1"/>
</dbReference>
<evidence type="ECO:0000259" key="10">
    <source>
        <dbReference type="PROSITE" id="PS50893"/>
    </source>
</evidence>
<gene>
    <name evidence="11" type="ORF">J6595_01310</name>
</gene>
<evidence type="ECO:0000256" key="3">
    <source>
        <dbReference type="ARBA" id="ARBA00022448"/>
    </source>
</evidence>
<keyword evidence="3" id="KW-0813">Transport</keyword>
<evidence type="ECO:0000256" key="8">
    <source>
        <dbReference type="ARBA" id="ARBA00023136"/>
    </source>
</evidence>
<evidence type="ECO:0000313" key="12">
    <source>
        <dbReference type="Proteomes" id="UP000678276"/>
    </source>
</evidence>
<accession>A0ABS4BBU9</accession>
<keyword evidence="12" id="KW-1185">Reference proteome</keyword>
<feature type="domain" description="ABC transporter" evidence="10">
    <location>
        <begin position="25"/>
        <end position="270"/>
    </location>
</feature>
<evidence type="ECO:0000256" key="5">
    <source>
        <dbReference type="ARBA" id="ARBA00022741"/>
    </source>
</evidence>
<dbReference type="InterPro" id="IPR017871">
    <property type="entry name" value="ABC_transporter-like_CS"/>
</dbReference>
<evidence type="ECO:0000256" key="4">
    <source>
        <dbReference type="ARBA" id="ARBA00022475"/>
    </source>
</evidence>
<keyword evidence="4" id="KW-1003">Cell membrane</keyword>
<dbReference type="CDD" id="cd03262">
    <property type="entry name" value="ABC_HisP_GlnQ"/>
    <property type="match status" value="1"/>
</dbReference>
<dbReference type="InterPro" id="IPR027417">
    <property type="entry name" value="P-loop_NTPase"/>
</dbReference>
<organism evidence="11 12">
    <name type="scientific">Jiella mangrovi</name>
    <dbReference type="NCBI Taxonomy" id="2821407"/>
    <lineage>
        <taxon>Bacteria</taxon>
        <taxon>Pseudomonadati</taxon>
        <taxon>Pseudomonadota</taxon>
        <taxon>Alphaproteobacteria</taxon>
        <taxon>Hyphomicrobiales</taxon>
        <taxon>Aurantimonadaceae</taxon>
        <taxon>Jiella</taxon>
    </lineage>
</organism>
<comment type="caution">
    <text evidence="11">The sequence shown here is derived from an EMBL/GenBank/DDBJ whole genome shotgun (WGS) entry which is preliminary data.</text>
</comment>
<dbReference type="InterPro" id="IPR030679">
    <property type="entry name" value="ABC_ATPase_HisP-typ"/>
</dbReference>
<feature type="region of interest" description="Disordered" evidence="9">
    <location>
        <begin position="1"/>
        <end position="22"/>
    </location>
</feature>